<dbReference type="RefSeq" id="WP_263710691.1">
    <property type="nucleotide sequence ID" value="NZ_JAOWKX010000001.1"/>
</dbReference>
<comment type="caution">
    <text evidence="1">The sequence shown here is derived from an EMBL/GenBank/DDBJ whole genome shotgun (WGS) entry which is preliminary data.</text>
</comment>
<reference evidence="1 2" key="1">
    <citation type="submission" date="2022-10" db="EMBL/GenBank/DDBJ databases">
        <title>Aestuariibacter sp. AA17 isolated from Montipora capitata coral fragment.</title>
        <authorList>
            <person name="Emsley S.A."/>
            <person name="Pfannmuller K.M."/>
            <person name="Loughran R.M."/>
            <person name="Shlafstein M."/>
            <person name="Papke E."/>
            <person name="Saw J.H."/>
            <person name="Ushijima B."/>
            <person name="Videau P."/>
        </authorList>
    </citation>
    <scope>NUCLEOTIDE SEQUENCE [LARGE SCALE GENOMIC DNA]</scope>
    <source>
        <strain evidence="1 2">AA17</strain>
    </source>
</reference>
<dbReference type="EMBL" id="JAOWKX010000001">
    <property type="protein sequence ID" value="MCV2883493.1"/>
    <property type="molecule type" value="Genomic_DNA"/>
</dbReference>
<organism evidence="1 2">
    <name type="scientific">Fluctibacter corallii</name>
    <dbReference type="NCBI Taxonomy" id="2984329"/>
    <lineage>
        <taxon>Bacteria</taxon>
        <taxon>Pseudomonadati</taxon>
        <taxon>Pseudomonadota</taxon>
        <taxon>Gammaproteobacteria</taxon>
        <taxon>Alteromonadales</taxon>
        <taxon>Alteromonadaceae</taxon>
        <taxon>Fluctibacter</taxon>
    </lineage>
</organism>
<name>A0ABT3A498_9ALTE</name>
<evidence type="ECO:0000313" key="2">
    <source>
        <dbReference type="Proteomes" id="UP001652504"/>
    </source>
</evidence>
<gene>
    <name evidence="1" type="ORF">OE749_02120</name>
</gene>
<dbReference type="Proteomes" id="UP001652504">
    <property type="component" value="Unassembled WGS sequence"/>
</dbReference>
<keyword evidence="2" id="KW-1185">Reference proteome</keyword>
<sequence>MKFNVKSAVPVAALTLVSMTTVSKIENAYAEQSIEAPMSIEMGKSIIIDKGNSNDSFGACDSSGAGDSFGAGDSMSANNSLGSCLAEKTEYGVYIIERDFNRDGQIEFGNTIFDTMCVKAHGKTIIAQANTQFAPYKDTIIGTGYKNINGAFVLRLFDDPQVNGKLPSTIRAYQESEEWLGTFTGIWYNNLGQGDVRAQVYWNKNEYIWAGCNFVLGE</sequence>
<proteinExistence type="predicted"/>
<evidence type="ECO:0000313" key="1">
    <source>
        <dbReference type="EMBL" id="MCV2883493.1"/>
    </source>
</evidence>
<accession>A0ABT3A498</accession>
<protein>
    <submittedName>
        <fullName evidence="1">Uncharacterized protein</fullName>
    </submittedName>
</protein>